<keyword evidence="2" id="KW-1185">Reference proteome</keyword>
<evidence type="ECO:0000313" key="2">
    <source>
        <dbReference type="Proteomes" id="UP000318102"/>
    </source>
</evidence>
<evidence type="ECO:0000313" key="1">
    <source>
        <dbReference type="EMBL" id="TVX93076.1"/>
    </source>
</evidence>
<dbReference type="EMBL" id="VNJK01000001">
    <property type="protein sequence ID" value="TVX93076.1"/>
    <property type="molecule type" value="Genomic_DNA"/>
</dbReference>
<dbReference type="RefSeq" id="WP_144989204.1">
    <property type="nucleotide sequence ID" value="NZ_VNJK01000001.1"/>
</dbReference>
<dbReference type="AlphaFoldDB" id="A0A559IZM0"/>
<name>A0A559IZM0_9BACL</name>
<proteinExistence type="predicted"/>
<sequence>MRVVAESTGSLIKHVSKYDIVLVSSPGFQGLTYDSPSGTLDITKNGELYMDNLLVLNDFLGFSQEQEIVYEKDVSEGVEAESYIKMTPDTLVEVIEEPEDETDINELMKRIEESMKNQDDPTISP</sequence>
<organism evidence="1 2">
    <name type="scientific">Paenibacillus agilis</name>
    <dbReference type="NCBI Taxonomy" id="3020863"/>
    <lineage>
        <taxon>Bacteria</taxon>
        <taxon>Bacillati</taxon>
        <taxon>Bacillota</taxon>
        <taxon>Bacilli</taxon>
        <taxon>Bacillales</taxon>
        <taxon>Paenibacillaceae</taxon>
        <taxon>Paenibacillus</taxon>
    </lineage>
</organism>
<protein>
    <submittedName>
        <fullName evidence="1">Uncharacterized protein</fullName>
    </submittedName>
</protein>
<comment type="caution">
    <text evidence="1">The sequence shown here is derived from an EMBL/GenBank/DDBJ whole genome shotgun (WGS) entry which is preliminary data.</text>
</comment>
<dbReference type="OrthoDB" id="38457at2"/>
<dbReference type="Proteomes" id="UP000318102">
    <property type="component" value="Unassembled WGS sequence"/>
</dbReference>
<reference evidence="1 2" key="1">
    <citation type="submission" date="2019-07" db="EMBL/GenBank/DDBJ databases">
        <authorList>
            <person name="Kim J."/>
        </authorList>
    </citation>
    <scope>NUCLEOTIDE SEQUENCE [LARGE SCALE GENOMIC DNA]</scope>
    <source>
        <strain evidence="1 2">N4</strain>
    </source>
</reference>
<gene>
    <name evidence="1" type="ORF">FPZ44_08385</name>
</gene>
<accession>A0A559IZM0</accession>